<dbReference type="PROSITE" id="PS51012">
    <property type="entry name" value="ABC_TM2"/>
    <property type="match status" value="1"/>
</dbReference>
<evidence type="ECO:0000256" key="2">
    <source>
        <dbReference type="ARBA" id="ARBA00007783"/>
    </source>
</evidence>
<keyword evidence="8 9" id="KW-0472">Membrane</keyword>
<comment type="caution">
    <text evidence="11">The sequence shown here is derived from an EMBL/GenBank/DDBJ whole genome shotgun (WGS) entry which is preliminary data.</text>
</comment>
<evidence type="ECO:0000259" key="10">
    <source>
        <dbReference type="PROSITE" id="PS51012"/>
    </source>
</evidence>
<dbReference type="PANTHER" id="PTHR30413:SF8">
    <property type="entry name" value="TRANSPORT PERMEASE PROTEIN"/>
    <property type="match status" value="1"/>
</dbReference>
<gene>
    <name evidence="11" type="ORF">GB864_01655</name>
</gene>
<dbReference type="InterPro" id="IPR047817">
    <property type="entry name" value="ABC2_TM_bact-type"/>
</dbReference>
<feature type="transmembrane region" description="Helical" evidence="9">
    <location>
        <begin position="43"/>
        <end position="65"/>
    </location>
</feature>
<dbReference type="GO" id="GO:0140359">
    <property type="term" value="F:ABC-type transporter activity"/>
    <property type="evidence" value="ECO:0007669"/>
    <property type="project" value="InterPro"/>
</dbReference>
<keyword evidence="12" id="KW-1185">Reference proteome</keyword>
<comment type="subcellular location">
    <subcellularLocation>
        <location evidence="1">Cell inner membrane</location>
        <topology evidence="1">Multi-pass membrane protein</topology>
    </subcellularLocation>
    <subcellularLocation>
        <location evidence="9">Cell membrane</location>
        <topology evidence="9">Multi-pass membrane protein</topology>
    </subcellularLocation>
</comment>
<protein>
    <recommendedName>
        <fullName evidence="9">Transport permease protein</fullName>
    </recommendedName>
</protein>
<evidence type="ECO:0000256" key="3">
    <source>
        <dbReference type="ARBA" id="ARBA00022448"/>
    </source>
</evidence>
<feature type="transmembrane region" description="Helical" evidence="9">
    <location>
        <begin position="117"/>
        <end position="146"/>
    </location>
</feature>
<dbReference type="Proteomes" id="UP000438182">
    <property type="component" value="Unassembled WGS sequence"/>
</dbReference>
<dbReference type="Pfam" id="PF01061">
    <property type="entry name" value="ABC2_membrane"/>
    <property type="match status" value="1"/>
</dbReference>
<keyword evidence="6 9" id="KW-0812">Transmembrane</keyword>
<keyword evidence="7 9" id="KW-1133">Transmembrane helix</keyword>
<feature type="transmembrane region" description="Helical" evidence="9">
    <location>
        <begin position="158"/>
        <end position="179"/>
    </location>
</feature>
<evidence type="ECO:0000256" key="1">
    <source>
        <dbReference type="ARBA" id="ARBA00004429"/>
    </source>
</evidence>
<feature type="transmembrane region" description="Helical" evidence="9">
    <location>
        <begin position="240"/>
        <end position="261"/>
    </location>
</feature>
<feature type="domain" description="ABC transmembrane type-2" evidence="10">
    <location>
        <begin position="44"/>
        <end position="264"/>
    </location>
</feature>
<evidence type="ECO:0000256" key="8">
    <source>
        <dbReference type="ARBA" id="ARBA00023136"/>
    </source>
</evidence>
<name>A0A6I4NT13_9MICO</name>
<organism evidence="11 12">
    <name type="scientific">Agromyces seonyuensis</name>
    <dbReference type="NCBI Taxonomy" id="2662446"/>
    <lineage>
        <taxon>Bacteria</taxon>
        <taxon>Bacillati</taxon>
        <taxon>Actinomycetota</taxon>
        <taxon>Actinomycetes</taxon>
        <taxon>Micrococcales</taxon>
        <taxon>Microbacteriaceae</taxon>
        <taxon>Agromyces</taxon>
    </lineage>
</organism>
<reference evidence="11 12" key="1">
    <citation type="submission" date="2019-12" db="EMBL/GenBank/DDBJ databases">
        <authorList>
            <person name="Kim Y.S."/>
        </authorList>
    </citation>
    <scope>NUCLEOTIDE SEQUENCE [LARGE SCALE GENOMIC DNA]</scope>
    <source>
        <strain evidence="11 12">MMS17-SY077</strain>
    </source>
</reference>
<dbReference type="EMBL" id="WSTA01000004">
    <property type="protein sequence ID" value="MWB97271.1"/>
    <property type="molecule type" value="Genomic_DNA"/>
</dbReference>
<evidence type="ECO:0000313" key="11">
    <source>
        <dbReference type="EMBL" id="MWB97271.1"/>
    </source>
</evidence>
<sequence length="272" mass="29784">MARTIITPPKGLGLPSFREIWSAREVLWRFGTRDILLRYRQTVVGVAWVVIQPLVGAGIFSLVFGGVAGLPSGGVPYFLFSLAGLLSWNLFASVIDRSAPSLVSNQALVSKVYFPRLLVPASTVLSVLLDTAVGLGLFVVLLFVFGVNPGWPVLLFPVWALLALMAGLGLGMAASAIMVKYRDVGYVLPWVVQVLFYATPVAYALEGAPADLRWLFELNPLTWMMEAFRWSMLGLDAPPLWQMGGFALFAVLLLALGLTVFQRYERTFADVI</sequence>
<dbReference type="GO" id="GO:0015920">
    <property type="term" value="P:lipopolysaccharide transport"/>
    <property type="evidence" value="ECO:0007669"/>
    <property type="project" value="TreeGrafter"/>
</dbReference>
<comment type="similarity">
    <text evidence="2 9">Belongs to the ABC-2 integral membrane protein family.</text>
</comment>
<feature type="transmembrane region" description="Helical" evidence="9">
    <location>
        <begin position="186"/>
        <end position="205"/>
    </location>
</feature>
<evidence type="ECO:0000256" key="9">
    <source>
        <dbReference type="RuleBase" id="RU361157"/>
    </source>
</evidence>
<dbReference type="GO" id="GO:0005886">
    <property type="term" value="C:plasma membrane"/>
    <property type="evidence" value="ECO:0007669"/>
    <property type="project" value="UniProtKB-SubCell"/>
</dbReference>
<keyword evidence="5" id="KW-0997">Cell inner membrane</keyword>
<evidence type="ECO:0000256" key="6">
    <source>
        <dbReference type="ARBA" id="ARBA00022692"/>
    </source>
</evidence>
<evidence type="ECO:0000256" key="5">
    <source>
        <dbReference type="ARBA" id="ARBA00022519"/>
    </source>
</evidence>
<dbReference type="RefSeq" id="WP_160422584.1">
    <property type="nucleotide sequence ID" value="NZ_WSTA01000004.1"/>
</dbReference>
<keyword evidence="4 9" id="KW-1003">Cell membrane</keyword>
<keyword evidence="3 9" id="KW-0813">Transport</keyword>
<evidence type="ECO:0000256" key="4">
    <source>
        <dbReference type="ARBA" id="ARBA00022475"/>
    </source>
</evidence>
<accession>A0A6I4NT13</accession>
<feature type="transmembrane region" description="Helical" evidence="9">
    <location>
        <begin position="77"/>
        <end position="96"/>
    </location>
</feature>
<dbReference type="AlphaFoldDB" id="A0A6I4NT13"/>
<evidence type="ECO:0000256" key="7">
    <source>
        <dbReference type="ARBA" id="ARBA00022989"/>
    </source>
</evidence>
<dbReference type="PANTHER" id="PTHR30413">
    <property type="entry name" value="INNER MEMBRANE TRANSPORT PERMEASE"/>
    <property type="match status" value="1"/>
</dbReference>
<evidence type="ECO:0000313" key="12">
    <source>
        <dbReference type="Proteomes" id="UP000438182"/>
    </source>
</evidence>
<dbReference type="InterPro" id="IPR013525">
    <property type="entry name" value="ABC2_TM"/>
</dbReference>
<proteinExistence type="inferred from homology"/>